<proteinExistence type="predicted"/>
<evidence type="ECO:0000259" key="1">
    <source>
        <dbReference type="Pfam" id="PF03544"/>
    </source>
</evidence>
<dbReference type="RefSeq" id="WP_194140277.1">
    <property type="nucleotide sequence ID" value="NZ_PRDM01000004.1"/>
</dbReference>
<comment type="caution">
    <text evidence="2">The sequence shown here is derived from an EMBL/GenBank/DDBJ whole genome shotgun (WGS) entry which is preliminary data.</text>
</comment>
<evidence type="ECO:0000313" key="3">
    <source>
        <dbReference type="Proteomes" id="UP000640614"/>
    </source>
</evidence>
<protein>
    <recommendedName>
        <fullName evidence="1">TonB C-terminal domain-containing protein</fullName>
    </recommendedName>
</protein>
<keyword evidence="3" id="KW-1185">Reference proteome</keyword>
<reference evidence="2 3" key="1">
    <citation type="submission" date="2018-07" db="EMBL/GenBank/DDBJ databases">
        <title>Genome assembly of strain KB82.</title>
        <authorList>
            <person name="Kukolya J."/>
            <person name="Horvath B."/>
            <person name="Nagy I."/>
            <person name="Toth A."/>
        </authorList>
    </citation>
    <scope>NUCLEOTIDE SEQUENCE [LARGE SCALE GENOMIC DNA]</scope>
    <source>
        <strain evidence="2 3">Kb82</strain>
    </source>
</reference>
<organism evidence="2 3">
    <name type="scientific">Flavobacterium hungaricum</name>
    <dbReference type="NCBI Taxonomy" id="2082725"/>
    <lineage>
        <taxon>Bacteria</taxon>
        <taxon>Pseudomonadati</taxon>
        <taxon>Bacteroidota</taxon>
        <taxon>Flavobacteriia</taxon>
        <taxon>Flavobacteriales</taxon>
        <taxon>Flavobacteriaceae</taxon>
        <taxon>Flavobacterium</taxon>
    </lineage>
</organism>
<dbReference type="SUPFAM" id="SSF74653">
    <property type="entry name" value="TolA/TonB C-terminal domain"/>
    <property type="match status" value="1"/>
</dbReference>
<dbReference type="InterPro" id="IPR051045">
    <property type="entry name" value="TonB-dependent_transducer"/>
</dbReference>
<accession>A0ABR9TQ50</accession>
<dbReference type="Gene3D" id="3.30.1150.10">
    <property type="match status" value="1"/>
</dbReference>
<feature type="domain" description="TonB C-terminal" evidence="1">
    <location>
        <begin position="72"/>
        <end position="135"/>
    </location>
</feature>
<evidence type="ECO:0000313" key="2">
    <source>
        <dbReference type="EMBL" id="MBE8727122.1"/>
    </source>
</evidence>
<dbReference type="PANTHER" id="PTHR33446">
    <property type="entry name" value="PROTEIN TONB-RELATED"/>
    <property type="match status" value="1"/>
</dbReference>
<gene>
    <name evidence="2" type="ORF">C4F50_19570</name>
</gene>
<dbReference type="Proteomes" id="UP000640614">
    <property type="component" value="Unassembled WGS sequence"/>
</dbReference>
<dbReference type="EMBL" id="PRDM01000004">
    <property type="protein sequence ID" value="MBE8727122.1"/>
    <property type="molecule type" value="Genomic_DNA"/>
</dbReference>
<dbReference type="PANTHER" id="PTHR33446:SF2">
    <property type="entry name" value="PROTEIN TONB"/>
    <property type="match status" value="1"/>
</dbReference>
<name>A0ABR9TQ50_9FLAO</name>
<sequence length="138" mass="15699">MKKFLIVILICFVQNGFSQTEEPKRYISDAERAAIEENQIYNTAGIEVKPEFPGGQEALEQFLKDNFKNPQKDLKGKVYIQFIIERDGTLSDLKILRDLGYGTGAEAIRVLKKSPKWIPGKLKNKTVRVLYALPIVVN</sequence>
<dbReference type="InterPro" id="IPR037682">
    <property type="entry name" value="TonB_C"/>
</dbReference>
<dbReference type="Pfam" id="PF03544">
    <property type="entry name" value="TonB_C"/>
    <property type="match status" value="1"/>
</dbReference>